<evidence type="ECO:0000259" key="5">
    <source>
        <dbReference type="SMART" id="SM00829"/>
    </source>
</evidence>
<protein>
    <submittedName>
        <fullName evidence="6">Galactitol-1-phosphate 5-dehydrogenase</fullName>
    </submittedName>
</protein>
<dbReference type="PANTHER" id="PTHR43401">
    <property type="entry name" value="L-THREONINE 3-DEHYDROGENASE"/>
    <property type="match status" value="1"/>
</dbReference>
<dbReference type="Gene3D" id="3.40.50.720">
    <property type="entry name" value="NAD(P)-binding Rossmann-like Domain"/>
    <property type="match status" value="1"/>
</dbReference>
<keyword evidence="2 4" id="KW-0862">Zinc</keyword>
<evidence type="ECO:0000256" key="2">
    <source>
        <dbReference type="ARBA" id="ARBA00022833"/>
    </source>
</evidence>
<dbReference type="SUPFAM" id="SSF50129">
    <property type="entry name" value="GroES-like"/>
    <property type="match status" value="1"/>
</dbReference>
<sequence length="342" mass="36351">MKALVYEGPRDMKMREAEVPAPEVGEVLIKVAYSGICGSELSGYLGHNALRKPPLIFGHEFSGTIAAIGEGVAGRPDLLIGARVTANPLVTCGRCSYCLRGMQQLCAERKLLSAALPGSNAEYVKIPATFVYALPDHVSFQQGALVEPIACGVRVAELAAAKPGDRVLIMGMGPIGLFILQALRVYGVRDVVAVDLNKDRLEMAEALGATAVHPKETDTAEAIRAMTGGAGVQVAIDAVGSAATRRVCVEHCAPGGKVVVTGLHEAESSLQVNHMIRQEISLSGSFAYSAINFQTALRWLSEGQIDLRDWTIEAPLEAGQEWFEKLLGNPGKVAKVLLRPNA</sequence>
<evidence type="ECO:0000256" key="1">
    <source>
        <dbReference type="ARBA" id="ARBA00022723"/>
    </source>
</evidence>
<proteinExistence type="inferred from homology"/>
<dbReference type="InterPro" id="IPR013154">
    <property type="entry name" value="ADH-like_N"/>
</dbReference>
<evidence type="ECO:0000313" key="6">
    <source>
        <dbReference type="EMBL" id="MFC5402764.1"/>
    </source>
</evidence>
<organism evidence="6 7">
    <name type="scientific">Cohnella soli</name>
    <dbReference type="NCBI Taxonomy" id="425005"/>
    <lineage>
        <taxon>Bacteria</taxon>
        <taxon>Bacillati</taxon>
        <taxon>Bacillota</taxon>
        <taxon>Bacilli</taxon>
        <taxon>Bacillales</taxon>
        <taxon>Paenibacillaceae</taxon>
        <taxon>Cohnella</taxon>
    </lineage>
</organism>
<dbReference type="InterPro" id="IPR013149">
    <property type="entry name" value="ADH-like_C"/>
</dbReference>
<dbReference type="InterPro" id="IPR002328">
    <property type="entry name" value="ADH_Zn_CS"/>
</dbReference>
<gene>
    <name evidence="6" type="ORF">ACFPOF_08420</name>
</gene>
<dbReference type="InterPro" id="IPR050129">
    <property type="entry name" value="Zn_alcohol_dh"/>
</dbReference>
<dbReference type="InterPro" id="IPR020843">
    <property type="entry name" value="ER"/>
</dbReference>
<evidence type="ECO:0000256" key="4">
    <source>
        <dbReference type="RuleBase" id="RU361277"/>
    </source>
</evidence>
<reference evidence="7" key="1">
    <citation type="journal article" date="2019" name="Int. J. Syst. Evol. Microbiol.">
        <title>The Global Catalogue of Microorganisms (GCM) 10K type strain sequencing project: providing services to taxonomists for standard genome sequencing and annotation.</title>
        <authorList>
            <consortium name="The Broad Institute Genomics Platform"/>
            <consortium name="The Broad Institute Genome Sequencing Center for Infectious Disease"/>
            <person name="Wu L."/>
            <person name="Ma J."/>
        </authorList>
    </citation>
    <scope>NUCLEOTIDE SEQUENCE [LARGE SCALE GENOMIC DNA]</scope>
    <source>
        <strain evidence="7">CGMCC 1.18575</strain>
    </source>
</reference>
<evidence type="ECO:0000313" key="7">
    <source>
        <dbReference type="Proteomes" id="UP001596113"/>
    </source>
</evidence>
<dbReference type="InterPro" id="IPR011032">
    <property type="entry name" value="GroES-like_sf"/>
</dbReference>
<dbReference type="PROSITE" id="PS00059">
    <property type="entry name" value="ADH_ZINC"/>
    <property type="match status" value="1"/>
</dbReference>
<keyword evidence="3" id="KW-0560">Oxidoreductase</keyword>
<dbReference type="PANTHER" id="PTHR43401:SF2">
    <property type="entry name" value="L-THREONINE 3-DEHYDROGENASE"/>
    <property type="match status" value="1"/>
</dbReference>
<dbReference type="Proteomes" id="UP001596113">
    <property type="component" value="Unassembled WGS sequence"/>
</dbReference>
<dbReference type="RefSeq" id="WP_378131524.1">
    <property type="nucleotide sequence ID" value="NZ_JBHSMI010000015.1"/>
</dbReference>
<dbReference type="Gene3D" id="3.90.180.10">
    <property type="entry name" value="Medium-chain alcohol dehydrogenases, catalytic domain"/>
    <property type="match status" value="1"/>
</dbReference>
<dbReference type="SMART" id="SM00829">
    <property type="entry name" value="PKS_ER"/>
    <property type="match status" value="1"/>
</dbReference>
<feature type="domain" description="Enoyl reductase (ER)" evidence="5">
    <location>
        <begin position="8"/>
        <end position="307"/>
    </location>
</feature>
<dbReference type="Pfam" id="PF08240">
    <property type="entry name" value="ADH_N"/>
    <property type="match status" value="1"/>
</dbReference>
<name>A0ABW0HNW0_9BACL</name>
<dbReference type="EMBL" id="JBHSMI010000015">
    <property type="protein sequence ID" value="MFC5402764.1"/>
    <property type="molecule type" value="Genomic_DNA"/>
</dbReference>
<evidence type="ECO:0000256" key="3">
    <source>
        <dbReference type="ARBA" id="ARBA00023002"/>
    </source>
</evidence>
<comment type="caution">
    <text evidence="6">The sequence shown here is derived from an EMBL/GenBank/DDBJ whole genome shotgun (WGS) entry which is preliminary data.</text>
</comment>
<comment type="similarity">
    <text evidence="4">Belongs to the zinc-containing alcohol dehydrogenase family.</text>
</comment>
<dbReference type="CDD" id="cd08236">
    <property type="entry name" value="sugar_DH"/>
    <property type="match status" value="1"/>
</dbReference>
<keyword evidence="7" id="KW-1185">Reference proteome</keyword>
<dbReference type="Pfam" id="PF00107">
    <property type="entry name" value="ADH_zinc_N"/>
    <property type="match status" value="1"/>
</dbReference>
<comment type="cofactor">
    <cofactor evidence="4">
        <name>Zn(2+)</name>
        <dbReference type="ChEBI" id="CHEBI:29105"/>
    </cofactor>
</comment>
<keyword evidence="1 4" id="KW-0479">Metal-binding</keyword>
<accession>A0ABW0HNW0</accession>
<dbReference type="SUPFAM" id="SSF51735">
    <property type="entry name" value="NAD(P)-binding Rossmann-fold domains"/>
    <property type="match status" value="1"/>
</dbReference>
<dbReference type="InterPro" id="IPR036291">
    <property type="entry name" value="NAD(P)-bd_dom_sf"/>
</dbReference>